<feature type="non-terminal residue" evidence="9">
    <location>
        <position position="1"/>
    </location>
</feature>
<name>X1LZS4_9ZZZZ</name>
<organism evidence="9">
    <name type="scientific">marine sediment metagenome</name>
    <dbReference type="NCBI Taxonomy" id="412755"/>
    <lineage>
        <taxon>unclassified sequences</taxon>
        <taxon>metagenomes</taxon>
        <taxon>ecological metagenomes</taxon>
    </lineage>
</organism>
<dbReference type="PANTHER" id="PTHR42780:SF1">
    <property type="entry name" value="ISOLEUCINE--TRNA LIGASE, CYTOPLASMIC"/>
    <property type="match status" value="1"/>
</dbReference>
<dbReference type="AlphaFoldDB" id="X1LZS4"/>
<dbReference type="InterPro" id="IPR009080">
    <property type="entry name" value="tRNAsynth_Ia_anticodon-bd"/>
</dbReference>
<dbReference type="GO" id="GO:0004822">
    <property type="term" value="F:isoleucine-tRNA ligase activity"/>
    <property type="evidence" value="ECO:0007669"/>
    <property type="project" value="UniProtKB-EC"/>
</dbReference>
<feature type="domain" description="Aminoacyl-tRNA synthetase class Ia" evidence="7">
    <location>
        <begin position="2"/>
        <end position="74"/>
    </location>
</feature>
<dbReference type="InterPro" id="IPR033709">
    <property type="entry name" value="Anticodon_Ile_ABEc"/>
</dbReference>
<protein>
    <recommendedName>
        <fullName evidence="10">Methionyl/Valyl/Leucyl/Isoleucyl-tRNA synthetase anticodon-binding domain-containing protein</fullName>
    </recommendedName>
</protein>
<feature type="domain" description="Methionyl/Valyl/Leucyl/Isoleucyl-tRNA synthetase anticodon-binding" evidence="8">
    <location>
        <begin position="128"/>
        <end position="234"/>
    </location>
</feature>
<evidence type="ECO:0000256" key="4">
    <source>
        <dbReference type="ARBA" id="ARBA00022917"/>
    </source>
</evidence>
<dbReference type="SUPFAM" id="SSF52374">
    <property type="entry name" value="Nucleotidylyl transferase"/>
    <property type="match status" value="1"/>
</dbReference>
<dbReference type="InterPro" id="IPR002300">
    <property type="entry name" value="aa-tRNA-synth_Ia"/>
</dbReference>
<proteinExistence type="predicted"/>
<dbReference type="PANTHER" id="PTHR42780">
    <property type="entry name" value="SOLEUCYL-TRNA SYNTHETASE"/>
    <property type="match status" value="1"/>
</dbReference>
<dbReference type="GO" id="GO:0006428">
    <property type="term" value="P:isoleucyl-tRNA aminoacylation"/>
    <property type="evidence" value="ECO:0007669"/>
    <property type="project" value="TreeGrafter"/>
</dbReference>
<evidence type="ECO:0000256" key="2">
    <source>
        <dbReference type="ARBA" id="ARBA00022741"/>
    </source>
</evidence>
<dbReference type="EMBL" id="BARV01011717">
    <property type="protein sequence ID" value="GAI11321.1"/>
    <property type="molecule type" value="Genomic_DNA"/>
</dbReference>
<dbReference type="GO" id="GO:0000049">
    <property type="term" value="F:tRNA binding"/>
    <property type="evidence" value="ECO:0007669"/>
    <property type="project" value="InterPro"/>
</dbReference>
<evidence type="ECO:0000313" key="9">
    <source>
        <dbReference type="EMBL" id="GAI11321.1"/>
    </source>
</evidence>
<reference evidence="9" key="1">
    <citation type="journal article" date="2014" name="Front. Microbiol.">
        <title>High frequency of phylogenetically diverse reductive dehalogenase-homologous genes in deep subseafloor sedimentary metagenomes.</title>
        <authorList>
            <person name="Kawai M."/>
            <person name="Futagami T."/>
            <person name="Toyoda A."/>
            <person name="Takaki Y."/>
            <person name="Nishi S."/>
            <person name="Hori S."/>
            <person name="Arai W."/>
            <person name="Tsubouchi T."/>
            <person name="Morono Y."/>
            <person name="Uchiyama I."/>
            <person name="Ito T."/>
            <person name="Fujiyama A."/>
            <person name="Inagaki F."/>
            <person name="Takami H."/>
        </authorList>
    </citation>
    <scope>NUCLEOTIDE SEQUENCE</scope>
    <source>
        <strain evidence="9">Expedition CK06-06</strain>
    </source>
</reference>
<dbReference type="CDD" id="cd07961">
    <property type="entry name" value="Anticodon_Ia_Ile_ABEc"/>
    <property type="match status" value="1"/>
</dbReference>
<dbReference type="InterPro" id="IPR013155">
    <property type="entry name" value="M/V/L/I-tRNA-synth_anticd-bd"/>
</dbReference>
<dbReference type="InterPro" id="IPR014729">
    <property type="entry name" value="Rossmann-like_a/b/a_fold"/>
</dbReference>
<dbReference type="Gene3D" id="1.10.730.10">
    <property type="entry name" value="Isoleucyl-tRNA Synthetase, Domain 1"/>
    <property type="match status" value="1"/>
</dbReference>
<dbReference type="Pfam" id="PF08264">
    <property type="entry name" value="Anticodon_1"/>
    <property type="match status" value="1"/>
</dbReference>
<evidence type="ECO:0000259" key="7">
    <source>
        <dbReference type="Pfam" id="PF00133"/>
    </source>
</evidence>
<gene>
    <name evidence="9" type="ORF">S06H3_22073</name>
</gene>
<sequence>EAVDQTRGWFYSLHAISTLLFTRPCFQNVICLGHILDAKGEKMSKAKGNVVEPWAVIDKYGADALRWYCLTASPPGNVRRFSEKLVAEITRRFLMTLWNVYSFFVIYANIDQFTPGAGGTSSEQSELDRWIISELNQLIVNVDDALDGYNPTEAGRKIESFVDDLSNWYVRRSRRRFWKSENDADKLSAYNTLYQCLVTLSKLLAPFTPFLADELYQNLVRSAFPEAPESVHLAD</sequence>
<comment type="caution">
    <text evidence="9">The sequence shown here is derived from an EMBL/GenBank/DDBJ whole genome shotgun (WGS) entry which is preliminary data.</text>
</comment>
<dbReference type="SUPFAM" id="SSF47323">
    <property type="entry name" value="Anticodon-binding domain of a subclass of class I aminoacyl-tRNA synthetases"/>
    <property type="match status" value="1"/>
</dbReference>
<keyword evidence="3" id="KW-0067">ATP-binding</keyword>
<dbReference type="GO" id="GO:0005524">
    <property type="term" value="F:ATP binding"/>
    <property type="evidence" value="ECO:0007669"/>
    <property type="project" value="UniProtKB-KW"/>
</dbReference>
<evidence type="ECO:0000256" key="3">
    <source>
        <dbReference type="ARBA" id="ARBA00022840"/>
    </source>
</evidence>
<dbReference type="InterPro" id="IPR023586">
    <property type="entry name" value="Ile-tRNA-ligase_type2"/>
</dbReference>
<evidence type="ECO:0000259" key="8">
    <source>
        <dbReference type="Pfam" id="PF08264"/>
    </source>
</evidence>
<evidence type="ECO:0000256" key="5">
    <source>
        <dbReference type="ARBA" id="ARBA00023146"/>
    </source>
</evidence>
<dbReference type="Pfam" id="PF00133">
    <property type="entry name" value="tRNA-synt_1"/>
    <property type="match status" value="1"/>
</dbReference>
<evidence type="ECO:0008006" key="10">
    <source>
        <dbReference type="Google" id="ProtNLM"/>
    </source>
</evidence>
<keyword evidence="4" id="KW-0648">Protein biosynthesis</keyword>
<keyword evidence="2" id="KW-0547">Nucleotide-binding</keyword>
<evidence type="ECO:0000256" key="6">
    <source>
        <dbReference type="ARBA" id="ARBA00048359"/>
    </source>
</evidence>
<dbReference type="Gene3D" id="3.40.50.620">
    <property type="entry name" value="HUPs"/>
    <property type="match status" value="1"/>
</dbReference>
<feature type="non-terminal residue" evidence="9">
    <location>
        <position position="235"/>
    </location>
</feature>
<keyword evidence="5" id="KW-0030">Aminoacyl-tRNA synthetase</keyword>
<evidence type="ECO:0000256" key="1">
    <source>
        <dbReference type="ARBA" id="ARBA00022598"/>
    </source>
</evidence>
<accession>X1LZS4</accession>
<keyword evidence="1" id="KW-0436">Ligase</keyword>
<comment type="catalytic activity">
    <reaction evidence="6">
        <text>tRNA(Ile) + L-isoleucine + ATP = L-isoleucyl-tRNA(Ile) + AMP + diphosphate</text>
        <dbReference type="Rhea" id="RHEA:11060"/>
        <dbReference type="Rhea" id="RHEA-COMP:9666"/>
        <dbReference type="Rhea" id="RHEA-COMP:9695"/>
        <dbReference type="ChEBI" id="CHEBI:30616"/>
        <dbReference type="ChEBI" id="CHEBI:33019"/>
        <dbReference type="ChEBI" id="CHEBI:58045"/>
        <dbReference type="ChEBI" id="CHEBI:78442"/>
        <dbReference type="ChEBI" id="CHEBI:78528"/>
        <dbReference type="ChEBI" id="CHEBI:456215"/>
        <dbReference type="EC" id="6.1.1.5"/>
    </reaction>
</comment>